<protein>
    <submittedName>
        <fullName evidence="2">Uncharacterized protein</fullName>
    </submittedName>
</protein>
<sequence length="183" mass="21212">MSFQFNGIYTFILSYLLFMLLGHSFLIHGRAHYRRLIIPGLLWAIGVMMCAIFMVFLSRYFPISLRVLLFFIQVSVAMGLFFFLNKSIPIKRYDMPEDFLSYIYLIGSIFSSLFLLDVKEMLSWHYAFGHAWISLFAVWIAAIVSVAYKEKFSLTPIGIGLSGRTKIFFSAIIFYVILSVFLL</sequence>
<comment type="caution">
    <text evidence="2">The sequence shown here is derived from an EMBL/GenBank/DDBJ whole genome shotgun (WGS) entry which is preliminary data.</text>
</comment>
<dbReference type="AlphaFoldDB" id="A0A968GC59"/>
<organism evidence="2 3">
    <name type="scientific">Entomospira nematocerorum</name>
    <dbReference type="NCBI Taxonomy" id="2719987"/>
    <lineage>
        <taxon>Bacteria</taxon>
        <taxon>Pseudomonadati</taxon>
        <taxon>Spirochaetota</taxon>
        <taxon>Spirochaetia</taxon>
        <taxon>Spirochaetales</taxon>
        <taxon>Spirochaetaceae</taxon>
        <taxon>Entomospira</taxon>
    </lineage>
</organism>
<keyword evidence="1" id="KW-0472">Membrane</keyword>
<evidence type="ECO:0000256" key="1">
    <source>
        <dbReference type="SAM" id="Phobius"/>
    </source>
</evidence>
<feature type="transmembrane region" description="Helical" evidence="1">
    <location>
        <begin position="36"/>
        <end position="57"/>
    </location>
</feature>
<keyword evidence="1" id="KW-1133">Transmembrane helix</keyword>
<feature type="transmembrane region" description="Helical" evidence="1">
    <location>
        <begin position="6"/>
        <end position="27"/>
    </location>
</feature>
<name>A0A968GC59_9SPIO</name>
<accession>A0A968GC59</accession>
<keyword evidence="3" id="KW-1185">Reference proteome</keyword>
<gene>
    <name evidence="2" type="ORF">HCT46_00420</name>
</gene>
<dbReference type="EMBL" id="JAATLK010000001">
    <property type="protein sequence ID" value="NIZ46392.1"/>
    <property type="molecule type" value="Genomic_DNA"/>
</dbReference>
<feature type="transmembrane region" description="Helical" evidence="1">
    <location>
        <begin position="99"/>
        <end position="116"/>
    </location>
</feature>
<feature type="transmembrane region" description="Helical" evidence="1">
    <location>
        <begin position="167"/>
        <end position="182"/>
    </location>
</feature>
<reference evidence="2" key="1">
    <citation type="submission" date="2020-03" db="EMBL/GenBank/DDBJ databases">
        <title>Spirochaetal bacteria isolated from arthropods constitute a novel genus Entomospira genus novum within the order Spirochaetales.</title>
        <authorList>
            <person name="Grana-Miraglia L."/>
            <person name="Sikutova S."/>
            <person name="Fingerle V."/>
            <person name="Sing A."/>
            <person name="Castillo-Ramirez S."/>
            <person name="Margos G."/>
            <person name="Rudolf I."/>
        </authorList>
    </citation>
    <scope>NUCLEOTIDE SEQUENCE</scope>
    <source>
        <strain evidence="2">BR208</strain>
    </source>
</reference>
<dbReference type="RefSeq" id="WP_167702861.1">
    <property type="nucleotide sequence ID" value="NZ_CP118168.1"/>
</dbReference>
<proteinExistence type="predicted"/>
<feature type="transmembrane region" description="Helical" evidence="1">
    <location>
        <begin position="63"/>
        <end position="84"/>
    </location>
</feature>
<evidence type="ECO:0000313" key="2">
    <source>
        <dbReference type="EMBL" id="NIZ46392.1"/>
    </source>
</evidence>
<dbReference type="Proteomes" id="UP000752013">
    <property type="component" value="Unassembled WGS sequence"/>
</dbReference>
<keyword evidence="1" id="KW-0812">Transmembrane</keyword>
<evidence type="ECO:0000313" key="3">
    <source>
        <dbReference type="Proteomes" id="UP000752013"/>
    </source>
</evidence>
<feature type="transmembrane region" description="Helical" evidence="1">
    <location>
        <begin position="128"/>
        <end position="147"/>
    </location>
</feature>